<accession>A0AAW0BU29</accession>
<organism evidence="2 3">
    <name type="scientific">Favolaschia claudopus</name>
    <dbReference type="NCBI Taxonomy" id="2862362"/>
    <lineage>
        <taxon>Eukaryota</taxon>
        <taxon>Fungi</taxon>
        <taxon>Dikarya</taxon>
        <taxon>Basidiomycota</taxon>
        <taxon>Agaricomycotina</taxon>
        <taxon>Agaricomycetes</taxon>
        <taxon>Agaricomycetidae</taxon>
        <taxon>Agaricales</taxon>
        <taxon>Marasmiineae</taxon>
        <taxon>Mycenaceae</taxon>
        <taxon>Favolaschia</taxon>
    </lineage>
</organism>
<evidence type="ECO:0000313" key="3">
    <source>
        <dbReference type="Proteomes" id="UP001362999"/>
    </source>
</evidence>
<name>A0AAW0BU29_9AGAR</name>
<dbReference type="EMBL" id="JAWWNJ010000026">
    <property type="protein sequence ID" value="KAK7029869.1"/>
    <property type="molecule type" value="Genomic_DNA"/>
</dbReference>
<gene>
    <name evidence="2" type="ORF">R3P38DRAFT_2932081</name>
</gene>
<proteinExistence type="predicted"/>
<keyword evidence="3" id="KW-1185">Reference proteome</keyword>
<dbReference type="Proteomes" id="UP001362999">
    <property type="component" value="Unassembled WGS sequence"/>
</dbReference>
<feature type="region of interest" description="Disordered" evidence="1">
    <location>
        <begin position="263"/>
        <end position="290"/>
    </location>
</feature>
<dbReference type="AlphaFoldDB" id="A0AAW0BU29"/>
<protein>
    <submittedName>
        <fullName evidence="2">Uncharacterized protein</fullName>
    </submittedName>
</protein>
<feature type="compositionally biased region" description="Gly residues" evidence="1">
    <location>
        <begin position="265"/>
        <end position="287"/>
    </location>
</feature>
<sequence>MQLAKATKVLARRVSQLSLPSIKSFKSRPAALCTLAEREAAEEVALSAENSTSHRRAGTETRKTAFNALYVSLRTLSAVSSRIPMGTPLSAVIDPLLDLTDRLEQTSINTNNIDQIAGANRAAHPSGQIFVDSLKRSAKRFGGTRELYSISMELQAAQVEGKLAQFFNADYNMAIIEKHNMALAQLIADSTLVTVHEVLISLRALEDQTSKTKAPVAYPVTGKEISRIRGMGGYGFHAGGEGGLGEGPKLDMDLDELHQIPFGNVSGGTGGQGGNSSNVGGSGGTGEGPVISVRRNRFLAAVEPGLQKRELIS</sequence>
<comment type="caution">
    <text evidence="2">The sequence shown here is derived from an EMBL/GenBank/DDBJ whole genome shotgun (WGS) entry which is preliminary data.</text>
</comment>
<evidence type="ECO:0000313" key="2">
    <source>
        <dbReference type="EMBL" id="KAK7029869.1"/>
    </source>
</evidence>
<evidence type="ECO:0000256" key="1">
    <source>
        <dbReference type="SAM" id="MobiDB-lite"/>
    </source>
</evidence>
<reference evidence="2 3" key="1">
    <citation type="journal article" date="2024" name="J Genomics">
        <title>Draft genome sequencing and assembly of Favolaschia claudopus CIRM-BRFM 2984 isolated from oak limbs.</title>
        <authorList>
            <person name="Navarro D."/>
            <person name="Drula E."/>
            <person name="Chaduli D."/>
            <person name="Cazenave R."/>
            <person name="Ahrendt S."/>
            <person name="Wang J."/>
            <person name="Lipzen A."/>
            <person name="Daum C."/>
            <person name="Barry K."/>
            <person name="Grigoriev I.V."/>
            <person name="Favel A."/>
            <person name="Rosso M.N."/>
            <person name="Martin F."/>
        </authorList>
    </citation>
    <scope>NUCLEOTIDE SEQUENCE [LARGE SCALE GENOMIC DNA]</scope>
    <source>
        <strain evidence="2 3">CIRM-BRFM 2984</strain>
    </source>
</reference>